<organism evidence="6 7">
    <name type="scientific">Terrimicrobium sacchariphilum</name>
    <dbReference type="NCBI Taxonomy" id="690879"/>
    <lineage>
        <taxon>Bacteria</taxon>
        <taxon>Pseudomonadati</taxon>
        <taxon>Verrucomicrobiota</taxon>
        <taxon>Terrimicrobiia</taxon>
        <taxon>Terrimicrobiales</taxon>
        <taxon>Terrimicrobiaceae</taxon>
        <taxon>Terrimicrobium</taxon>
    </lineage>
</organism>
<sequence>MIKLGVNIDHVATLRQARYRDTHASPLAEPNPIDAAEIAEAAGAHGITAHLRLDRRHIQDSDIFELRRRISTKLNLEMGNSPEILEIALKVKPADVCLVPENRREVTTEGGLDCAGQKSSLRPTIQRLHEAGIVVSLFIDPDEEQIDAAADLGAEFIELHTGAFSNSQGAERDMEIVRLIHGAERAHAAGLKVNAGHGINYENIFEVLRIPHLHELNIGHSIISRAVFTGLSQAVKDMLSLMKGA</sequence>
<evidence type="ECO:0000256" key="4">
    <source>
        <dbReference type="HAMAP-Rule" id="MF_00279"/>
    </source>
</evidence>
<dbReference type="AlphaFoldDB" id="A0A146G6M7"/>
<dbReference type="Proteomes" id="UP000076023">
    <property type="component" value="Unassembled WGS sequence"/>
</dbReference>
<dbReference type="GO" id="GO:0033856">
    <property type="term" value="F:pyridoxine 5'-phosphate synthase activity"/>
    <property type="evidence" value="ECO:0007669"/>
    <property type="project" value="UniProtKB-UniRule"/>
</dbReference>
<dbReference type="GO" id="GO:0008615">
    <property type="term" value="P:pyridoxine biosynthetic process"/>
    <property type="evidence" value="ECO:0007669"/>
    <property type="project" value="UniProtKB-UniRule"/>
</dbReference>
<dbReference type="NCBIfam" id="NF003625">
    <property type="entry name" value="PRK05265.1-3"/>
    <property type="match status" value="1"/>
</dbReference>
<keyword evidence="2 4" id="KW-0808">Transferase</keyword>
<comment type="catalytic activity">
    <reaction evidence="4">
        <text>3-amino-2-oxopropyl phosphate + 1-deoxy-D-xylulose 5-phosphate = pyridoxine 5'-phosphate + phosphate + 2 H2O + H(+)</text>
        <dbReference type="Rhea" id="RHEA:15265"/>
        <dbReference type="ChEBI" id="CHEBI:15377"/>
        <dbReference type="ChEBI" id="CHEBI:15378"/>
        <dbReference type="ChEBI" id="CHEBI:43474"/>
        <dbReference type="ChEBI" id="CHEBI:57279"/>
        <dbReference type="ChEBI" id="CHEBI:57792"/>
        <dbReference type="ChEBI" id="CHEBI:58589"/>
        <dbReference type="EC" id="2.6.99.2"/>
    </reaction>
</comment>
<dbReference type="InParanoid" id="A0A146G6M7"/>
<name>A0A146G6M7_TERSA</name>
<dbReference type="STRING" id="690879.TSACC_21580"/>
<dbReference type="HAMAP" id="MF_00279">
    <property type="entry name" value="PdxJ"/>
    <property type="match status" value="1"/>
</dbReference>
<feature type="binding site" evidence="4">
    <location>
        <begin position="219"/>
        <end position="220"/>
    </location>
    <ligand>
        <name>3-amino-2-oxopropyl phosphate</name>
        <dbReference type="ChEBI" id="CHEBI:57279"/>
    </ligand>
</feature>
<comment type="pathway">
    <text evidence="4">Cofactor biosynthesis; pyridoxine 5'-phosphate biosynthesis; pyridoxine 5'-phosphate from D-erythrose 4-phosphate: step 5/5.</text>
</comment>
<proteinExistence type="inferred from homology"/>
<feature type="binding site" evidence="4">
    <location>
        <begin position="9"/>
        <end position="10"/>
    </location>
    <ligand>
        <name>1-deoxy-D-xylulose 5-phosphate</name>
        <dbReference type="ChEBI" id="CHEBI:57792"/>
    </ligand>
</feature>
<accession>A0A146G6M7</accession>
<feature type="binding site" evidence="4">
    <location>
        <position position="7"/>
    </location>
    <ligand>
        <name>3-amino-2-oxopropyl phosphate</name>
        <dbReference type="ChEBI" id="CHEBI:57279"/>
    </ligand>
</feature>
<dbReference type="CDD" id="cd00003">
    <property type="entry name" value="PNPsynthase"/>
    <property type="match status" value="1"/>
</dbReference>
<feature type="active site" description="Proton donor" evidence="4">
    <location>
        <position position="197"/>
    </location>
</feature>
<dbReference type="PANTHER" id="PTHR30456">
    <property type="entry name" value="PYRIDOXINE 5'-PHOSPHATE SYNTHASE"/>
    <property type="match status" value="1"/>
</dbReference>
<comment type="subunit">
    <text evidence="4">Homooctamer; tetramer of dimers.</text>
</comment>
<dbReference type="InterPro" id="IPR036130">
    <property type="entry name" value="Pyridoxine-5'_phos_synth"/>
</dbReference>
<feature type="binding site" evidence="4">
    <location>
        <position position="18"/>
    </location>
    <ligand>
        <name>3-amino-2-oxopropyl phosphate</name>
        <dbReference type="ChEBI" id="CHEBI:57279"/>
    </ligand>
</feature>
<feature type="binding site" evidence="4">
    <location>
        <position position="107"/>
    </location>
    <ligand>
        <name>1-deoxy-D-xylulose 5-phosphate</name>
        <dbReference type="ChEBI" id="CHEBI:57792"/>
    </ligand>
</feature>
<dbReference type="Pfam" id="PF03740">
    <property type="entry name" value="PdxJ"/>
    <property type="match status" value="1"/>
</dbReference>
<dbReference type="Gene3D" id="3.20.20.70">
    <property type="entry name" value="Aldolase class I"/>
    <property type="match status" value="1"/>
</dbReference>
<keyword evidence="1 4" id="KW-0963">Cytoplasm</keyword>
<dbReference type="PANTHER" id="PTHR30456:SF0">
    <property type="entry name" value="PYRIDOXINE 5'-PHOSPHATE SYNTHASE"/>
    <property type="match status" value="1"/>
</dbReference>
<evidence type="ECO:0000256" key="5">
    <source>
        <dbReference type="NCBIfam" id="TIGR00559"/>
    </source>
</evidence>
<keyword evidence="7" id="KW-1185">Reference proteome</keyword>
<dbReference type="FunCoup" id="A0A146G6M7">
    <property type="interactions" value="306"/>
</dbReference>
<comment type="subcellular location">
    <subcellularLocation>
        <location evidence="4">Cytoplasm</location>
    </subcellularLocation>
</comment>
<feature type="active site" description="Proton acceptor" evidence="4">
    <location>
        <position position="77"/>
    </location>
</feature>
<dbReference type="NCBIfam" id="NF003627">
    <property type="entry name" value="PRK05265.1-5"/>
    <property type="match status" value="1"/>
</dbReference>
<dbReference type="GO" id="GO:0005829">
    <property type="term" value="C:cytosol"/>
    <property type="evidence" value="ECO:0007669"/>
    <property type="project" value="TreeGrafter"/>
</dbReference>
<evidence type="ECO:0000313" key="7">
    <source>
        <dbReference type="Proteomes" id="UP000076023"/>
    </source>
</evidence>
<feature type="site" description="Transition state stabilizer" evidence="4">
    <location>
        <position position="158"/>
    </location>
</feature>
<dbReference type="NCBIfam" id="TIGR00559">
    <property type="entry name" value="pdxJ"/>
    <property type="match status" value="1"/>
</dbReference>
<protein>
    <recommendedName>
        <fullName evidence="4 5">Pyridoxine 5'-phosphate synthase</fullName>
        <shortName evidence="4">PNP synthase</shortName>
        <ecNumber evidence="4 5">2.6.99.2</ecNumber>
    </recommendedName>
</protein>
<feature type="binding site" evidence="4">
    <location>
        <position position="52"/>
    </location>
    <ligand>
        <name>1-deoxy-D-xylulose 5-phosphate</name>
        <dbReference type="ChEBI" id="CHEBI:57792"/>
    </ligand>
</feature>
<comment type="function">
    <text evidence="4">Catalyzes the complicated ring closure reaction between the two acyclic compounds 1-deoxy-D-xylulose-5-phosphate (DXP) and 3-amino-2-oxopropyl phosphate (1-amino-acetone-3-phosphate or AAP) to form pyridoxine 5'-phosphate (PNP) and inorganic phosphate.</text>
</comment>
<dbReference type="InterPro" id="IPR004569">
    <property type="entry name" value="PyrdxlP_synth_PdxJ"/>
</dbReference>
<feature type="binding site" evidence="4">
    <location>
        <position position="198"/>
    </location>
    <ligand>
        <name>3-amino-2-oxopropyl phosphate</name>
        <dbReference type="ChEBI" id="CHEBI:57279"/>
    </ligand>
</feature>
<reference evidence="7" key="1">
    <citation type="journal article" date="2017" name="Genome Announc.">
        <title>Draft Genome Sequence of Terrimicrobium sacchariphilum NM-5T, a Facultative Anaerobic Soil Bacterium of the Class Spartobacteria.</title>
        <authorList>
            <person name="Qiu Y.L."/>
            <person name="Tourlousse D.M."/>
            <person name="Matsuura N."/>
            <person name="Ohashi A."/>
            <person name="Sekiguchi Y."/>
        </authorList>
    </citation>
    <scope>NUCLEOTIDE SEQUENCE [LARGE SCALE GENOMIC DNA]</scope>
    <source>
        <strain evidence="7">NM-5</strain>
    </source>
</reference>
<evidence type="ECO:0000256" key="2">
    <source>
        <dbReference type="ARBA" id="ARBA00022679"/>
    </source>
</evidence>
<feature type="binding site" evidence="4">
    <location>
        <position position="57"/>
    </location>
    <ligand>
        <name>1-deoxy-D-xylulose 5-phosphate</name>
        <dbReference type="ChEBI" id="CHEBI:57792"/>
    </ligand>
</feature>
<evidence type="ECO:0000256" key="1">
    <source>
        <dbReference type="ARBA" id="ARBA00022490"/>
    </source>
</evidence>
<dbReference type="EC" id="2.6.99.2" evidence="4 5"/>
<evidence type="ECO:0000313" key="6">
    <source>
        <dbReference type="EMBL" id="GAT33171.1"/>
    </source>
</evidence>
<comment type="caution">
    <text evidence="6">The sequence shown here is derived from an EMBL/GenBank/DDBJ whole genome shotgun (WGS) entry which is preliminary data.</text>
</comment>
<feature type="active site" description="Proton acceptor" evidence="4">
    <location>
        <position position="50"/>
    </location>
</feature>
<keyword evidence="3 4" id="KW-0664">Pyridoxine biosynthesis</keyword>
<dbReference type="UniPathway" id="UPA00244">
    <property type="reaction ID" value="UER00313"/>
</dbReference>
<dbReference type="EMBL" id="BDCO01000002">
    <property type="protein sequence ID" value="GAT33171.1"/>
    <property type="molecule type" value="Genomic_DNA"/>
</dbReference>
<comment type="similarity">
    <text evidence="4">Belongs to the PNP synthase family.</text>
</comment>
<gene>
    <name evidence="4" type="primary">pdxJ</name>
    <name evidence="6" type="ORF">TSACC_21580</name>
</gene>
<dbReference type="InterPro" id="IPR013785">
    <property type="entry name" value="Aldolase_TIM"/>
</dbReference>
<dbReference type="SUPFAM" id="SSF63892">
    <property type="entry name" value="Pyridoxine 5'-phosphate synthase"/>
    <property type="match status" value="1"/>
</dbReference>
<dbReference type="OrthoDB" id="9806590at2"/>
<evidence type="ECO:0000256" key="3">
    <source>
        <dbReference type="ARBA" id="ARBA00023096"/>
    </source>
</evidence>
<dbReference type="RefSeq" id="WP_075078936.1">
    <property type="nucleotide sequence ID" value="NZ_BDCO01000002.1"/>
</dbReference>